<evidence type="ECO:0000313" key="1">
    <source>
        <dbReference type="EMBL" id="PAV70339.1"/>
    </source>
</evidence>
<name>A0A2A2K963_9BILA</name>
<protein>
    <submittedName>
        <fullName evidence="1">Uncharacterized protein</fullName>
    </submittedName>
</protein>
<comment type="caution">
    <text evidence="1">The sequence shown here is derived from an EMBL/GenBank/DDBJ whole genome shotgun (WGS) entry which is preliminary data.</text>
</comment>
<evidence type="ECO:0000313" key="2">
    <source>
        <dbReference type="Proteomes" id="UP000218231"/>
    </source>
</evidence>
<dbReference type="EMBL" id="LIAE01009287">
    <property type="protein sequence ID" value="PAV70339.1"/>
    <property type="molecule type" value="Genomic_DNA"/>
</dbReference>
<organism evidence="1 2">
    <name type="scientific">Diploscapter pachys</name>
    <dbReference type="NCBI Taxonomy" id="2018661"/>
    <lineage>
        <taxon>Eukaryota</taxon>
        <taxon>Metazoa</taxon>
        <taxon>Ecdysozoa</taxon>
        <taxon>Nematoda</taxon>
        <taxon>Chromadorea</taxon>
        <taxon>Rhabditida</taxon>
        <taxon>Rhabditina</taxon>
        <taxon>Rhabditomorpha</taxon>
        <taxon>Rhabditoidea</taxon>
        <taxon>Rhabditidae</taxon>
        <taxon>Diploscapter</taxon>
    </lineage>
</organism>
<sequence length="92" mass="9956">MVLLRGGERRAKAQMLHERVEIAIAVPVIAGGLYGDAVVGDLDFVELGEEADCIIGAPFAAGALQYLHQHQVADREWVATIKALRQRAGLYS</sequence>
<accession>A0A2A2K963</accession>
<dbReference type="AlphaFoldDB" id="A0A2A2K963"/>
<proteinExistence type="predicted"/>
<gene>
    <name evidence="1" type="ORF">WR25_12867</name>
</gene>
<dbReference type="Proteomes" id="UP000218231">
    <property type="component" value="Unassembled WGS sequence"/>
</dbReference>
<reference evidence="1 2" key="1">
    <citation type="journal article" date="2017" name="Curr. Biol.">
        <title>Genome architecture and evolution of a unichromosomal asexual nematode.</title>
        <authorList>
            <person name="Fradin H."/>
            <person name="Zegar C."/>
            <person name="Gutwein M."/>
            <person name="Lucas J."/>
            <person name="Kovtun M."/>
            <person name="Corcoran D."/>
            <person name="Baugh L.R."/>
            <person name="Kiontke K."/>
            <person name="Gunsalus K."/>
            <person name="Fitch D.H."/>
            <person name="Piano F."/>
        </authorList>
    </citation>
    <scope>NUCLEOTIDE SEQUENCE [LARGE SCALE GENOMIC DNA]</scope>
    <source>
        <strain evidence="1">PF1309</strain>
    </source>
</reference>
<keyword evidence="2" id="KW-1185">Reference proteome</keyword>